<feature type="transmembrane region" description="Helical" evidence="1">
    <location>
        <begin position="226"/>
        <end position="246"/>
    </location>
</feature>
<feature type="transmembrane region" description="Helical" evidence="1">
    <location>
        <begin position="190"/>
        <end position="220"/>
    </location>
</feature>
<feature type="transmembrane region" description="Helical" evidence="1">
    <location>
        <begin position="71"/>
        <end position="90"/>
    </location>
</feature>
<feature type="transmembrane region" description="Helical" evidence="1">
    <location>
        <begin position="15"/>
        <end position="38"/>
    </location>
</feature>
<dbReference type="RefSeq" id="WP_014796104.1">
    <property type="nucleotide sequence ID" value="NC_018018.1"/>
</dbReference>
<dbReference type="EMBL" id="CP003345">
    <property type="protein sequence ID" value="AFM02636.1"/>
    <property type="molecule type" value="Genomic_DNA"/>
</dbReference>
<proteinExistence type="predicted"/>
<organism evidence="2 3">
    <name type="scientific">Bernardetia litoralis (strain ATCC 23117 / DSM 6794 / NBRC 15988 / NCIMB 1366 / Fx l1 / Sio-4)</name>
    <name type="common">Flexibacter litoralis</name>
    <dbReference type="NCBI Taxonomy" id="880071"/>
    <lineage>
        <taxon>Bacteria</taxon>
        <taxon>Pseudomonadati</taxon>
        <taxon>Bacteroidota</taxon>
        <taxon>Cytophagia</taxon>
        <taxon>Cytophagales</taxon>
        <taxon>Bernardetiaceae</taxon>
        <taxon>Bernardetia</taxon>
    </lineage>
</organism>
<protein>
    <submittedName>
        <fullName evidence="2">Uncharacterized protein</fullName>
    </submittedName>
</protein>
<evidence type="ECO:0000256" key="1">
    <source>
        <dbReference type="SAM" id="Phobius"/>
    </source>
</evidence>
<reference evidence="3" key="1">
    <citation type="submission" date="2012-06" db="EMBL/GenBank/DDBJ databases">
        <title>The complete genome of Flexibacter litoralis DSM 6794.</title>
        <authorList>
            <person name="Lucas S."/>
            <person name="Copeland A."/>
            <person name="Lapidus A."/>
            <person name="Glavina del Rio T."/>
            <person name="Dalin E."/>
            <person name="Tice H."/>
            <person name="Bruce D."/>
            <person name="Goodwin L."/>
            <person name="Pitluck S."/>
            <person name="Peters L."/>
            <person name="Ovchinnikova G."/>
            <person name="Lu M."/>
            <person name="Kyrpides N."/>
            <person name="Mavromatis K."/>
            <person name="Ivanova N."/>
            <person name="Brettin T."/>
            <person name="Detter J.C."/>
            <person name="Han C."/>
            <person name="Larimer F."/>
            <person name="Land M."/>
            <person name="Hauser L."/>
            <person name="Markowitz V."/>
            <person name="Cheng J.-F."/>
            <person name="Hugenholtz P."/>
            <person name="Woyke T."/>
            <person name="Wu D."/>
            <person name="Spring S."/>
            <person name="Lang E."/>
            <person name="Kopitz M."/>
            <person name="Brambilla E."/>
            <person name="Klenk H.-P."/>
            <person name="Eisen J.A."/>
        </authorList>
    </citation>
    <scope>NUCLEOTIDE SEQUENCE [LARGE SCALE GENOMIC DNA]</scope>
    <source>
        <strain evidence="3">ATCC 23117 / DSM 6794 / NBRC 15988 / NCIMB 1366 / Sio-4</strain>
    </source>
</reference>
<feature type="transmembrane region" description="Helical" evidence="1">
    <location>
        <begin position="102"/>
        <end position="120"/>
    </location>
</feature>
<feature type="transmembrane region" description="Helical" evidence="1">
    <location>
        <begin position="44"/>
        <end position="64"/>
    </location>
</feature>
<gene>
    <name evidence="2" type="ordered locus">Fleli_0136</name>
</gene>
<name>I4AFA1_BERLS</name>
<evidence type="ECO:0000313" key="2">
    <source>
        <dbReference type="EMBL" id="AFM02636.1"/>
    </source>
</evidence>
<keyword evidence="3" id="KW-1185">Reference proteome</keyword>
<dbReference type="eggNOG" id="ENOG502Z9IG">
    <property type="taxonomic scope" value="Bacteria"/>
</dbReference>
<sequence precursor="true">MNATILQNWKKNRQLLLLLIPVLLLGGLIFLIQSSYFIPQSDNLTLAISIDFVFTIPIIYFLAIRKTNISNLTAITLMIAGLFLGLYFLPKENQSYLELFKTYFFPIIELGVLSVIIWKVRATIKKYKMLKIDYEENKTEISFDFFTVLKNSCEEALPKFPASLLATEIAVIYYSIISWKSKKINPLKEFTYHITSGTVGLLGALIFIIAVETIAIHLLLAEWNVTIAWILSILSIYTGFQLLAFAKSFSKRPILIENDMLYLCYGIMSETEIELKNIKSIEISEKPLEELIEIEAVESKTKSKLYQKLSPLGNLEGHNIIIRLHEKTTLNGIYGIKKEFKVLAFHVDEKVEFTKQIENLIQSK</sequence>
<dbReference type="OrthoDB" id="979693at2"/>
<dbReference type="HOGENOM" id="CLU_068838_0_0_10"/>
<keyword evidence="1" id="KW-0472">Membrane</keyword>
<dbReference type="Proteomes" id="UP000006054">
    <property type="component" value="Chromosome"/>
</dbReference>
<keyword evidence="1" id="KW-0812">Transmembrane</keyword>
<keyword evidence="1" id="KW-1133">Transmembrane helix</keyword>
<evidence type="ECO:0000313" key="3">
    <source>
        <dbReference type="Proteomes" id="UP000006054"/>
    </source>
</evidence>
<dbReference type="AlphaFoldDB" id="I4AFA1"/>
<accession>I4AFA1</accession>
<dbReference type="KEGG" id="fli:Fleli_0136"/>